<evidence type="ECO:0000313" key="2">
    <source>
        <dbReference type="EMBL" id="XCM39655.1"/>
    </source>
</evidence>
<dbReference type="InterPro" id="IPR027417">
    <property type="entry name" value="P-loop_NTPase"/>
</dbReference>
<feature type="domain" description="vWA-MoxR associated protein N-terminal HTH" evidence="1">
    <location>
        <begin position="7"/>
        <end position="89"/>
    </location>
</feature>
<dbReference type="AlphaFoldDB" id="A0AAU8JNC3"/>
<accession>A0AAU8JNC3</accession>
<sequence>MSENSINFTEASQIADQVVFEQTGKHLTDLEITIFRGAWQNQTYEEMAVNTDYTASYLHRIVGQKLWERLSAALGEKVSKKNFKTALERKLRQNKQAANDAAKIDSAEETYVERPPLESRCYETLLQPGSLIRIKAPAGMGKTLLSLRMLEGVATQNYRTVYLNLNLAAETEFSNLDKFLQWFCVIVGKKMRVQNQLADYWDDRYSSSTVNCTEYFEQYLLPCEDSPLVLCLDEVERIFPYHQVAEGFLGLLRAWHEDAKINETWKQLRLMVVHATEVYIPLNINQSPFNVGVPVELPEFKPQQIRDLARCYGLEWNLNQVNQLMKMVGGHPHLVQQALSQLRVYQQLTLDQLLADAPTEAGIYSHHLRENLLSLQKHPDLLEALKQVVFAAKPVRLDSTIAYKLQSMGLVQMQGNDCTPRCDLYGQYFRDRLGN</sequence>
<dbReference type="RefSeq" id="WP_354636244.1">
    <property type="nucleotide sequence ID" value="NZ_CP159837.1"/>
</dbReference>
<gene>
    <name evidence="2" type="ORF">ABWT76_002599</name>
</gene>
<organism evidence="2">
    <name type="scientific">Planktothricoides raciborskii GIHE-MW2</name>
    <dbReference type="NCBI Taxonomy" id="2792601"/>
    <lineage>
        <taxon>Bacteria</taxon>
        <taxon>Bacillati</taxon>
        <taxon>Cyanobacteriota</taxon>
        <taxon>Cyanophyceae</taxon>
        <taxon>Oscillatoriophycideae</taxon>
        <taxon>Oscillatoriales</taxon>
        <taxon>Oscillatoriaceae</taxon>
        <taxon>Planktothricoides</taxon>
    </lineage>
</organism>
<name>A0AAU8JNC3_9CYAN</name>
<evidence type="ECO:0000259" key="1">
    <source>
        <dbReference type="Pfam" id="PF26355"/>
    </source>
</evidence>
<dbReference type="EMBL" id="CP159837">
    <property type="protein sequence ID" value="XCM39655.1"/>
    <property type="molecule type" value="Genomic_DNA"/>
</dbReference>
<reference evidence="2" key="1">
    <citation type="submission" date="2024-07" db="EMBL/GenBank/DDBJ databases">
        <authorList>
            <person name="Kim Y.J."/>
            <person name="Jeong J.Y."/>
        </authorList>
    </citation>
    <scope>NUCLEOTIDE SEQUENCE</scope>
    <source>
        <strain evidence="2">GIHE-MW2</strain>
    </source>
</reference>
<dbReference type="Gene3D" id="3.40.50.300">
    <property type="entry name" value="P-loop containing nucleotide triphosphate hydrolases"/>
    <property type="match status" value="1"/>
</dbReference>
<dbReference type="Pfam" id="PF14516">
    <property type="entry name" value="AAA_35"/>
    <property type="match status" value="1"/>
</dbReference>
<proteinExistence type="predicted"/>
<dbReference type="InterPro" id="IPR058651">
    <property type="entry name" value="HTH_VMAP-M9"/>
</dbReference>
<dbReference type="Pfam" id="PF26355">
    <property type="entry name" value="HTH_VMAP-M9"/>
    <property type="match status" value="1"/>
</dbReference>
<dbReference type="SUPFAM" id="SSF52540">
    <property type="entry name" value="P-loop containing nucleoside triphosphate hydrolases"/>
    <property type="match status" value="1"/>
</dbReference>
<protein>
    <submittedName>
        <fullName evidence="2">AAA-like domain-containing protein</fullName>
    </submittedName>
</protein>